<dbReference type="STRING" id="1257118.L8H6W0"/>
<dbReference type="Gene3D" id="3.40.50.300">
    <property type="entry name" value="P-loop containing nucleotide triphosphate hydrolases"/>
    <property type="match status" value="1"/>
</dbReference>
<evidence type="ECO:0000256" key="1">
    <source>
        <dbReference type="ARBA" id="ARBA00022741"/>
    </source>
</evidence>
<dbReference type="SMART" id="SM00173">
    <property type="entry name" value="RAS"/>
    <property type="match status" value="1"/>
</dbReference>
<dbReference type="InterPro" id="IPR001806">
    <property type="entry name" value="Small_GTPase"/>
</dbReference>
<keyword evidence="3" id="KW-0449">Lipoprotein</keyword>
<dbReference type="InterPro" id="IPR050227">
    <property type="entry name" value="Rab"/>
</dbReference>
<evidence type="ECO:0000313" key="4">
    <source>
        <dbReference type="EMBL" id="ELR20468.1"/>
    </source>
</evidence>
<dbReference type="PRINTS" id="PR00449">
    <property type="entry name" value="RASTRNSFRMNG"/>
</dbReference>
<evidence type="ECO:0000256" key="3">
    <source>
        <dbReference type="ARBA" id="ARBA00023288"/>
    </source>
</evidence>
<dbReference type="PANTHER" id="PTHR47977">
    <property type="entry name" value="RAS-RELATED PROTEIN RAB"/>
    <property type="match status" value="1"/>
</dbReference>
<dbReference type="SUPFAM" id="SSF52540">
    <property type="entry name" value="P-loop containing nucleoside triphosphate hydrolases"/>
    <property type="match status" value="1"/>
</dbReference>
<dbReference type="Pfam" id="PF00071">
    <property type="entry name" value="Ras"/>
    <property type="match status" value="1"/>
</dbReference>
<dbReference type="PROSITE" id="PS51421">
    <property type="entry name" value="RAS"/>
    <property type="match status" value="1"/>
</dbReference>
<dbReference type="KEGG" id="acan:ACA1_206070"/>
<dbReference type="PROSITE" id="PS51419">
    <property type="entry name" value="RAB"/>
    <property type="match status" value="1"/>
</dbReference>
<dbReference type="VEuPathDB" id="AmoebaDB:ACA1_206070"/>
<accession>L8H6W0</accession>
<dbReference type="InterPro" id="IPR027417">
    <property type="entry name" value="P-loop_NTPase"/>
</dbReference>
<evidence type="ECO:0000313" key="5">
    <source>
        <dbReference type="Proteomes" id="UP000011083"/>
    </source>
</evidence>
<dbReference type="GO" id="GO:0003924">
    <property type="term" value="F:GTPase activity"/>
    <property type="evidence" value="ECO:0007669"/>
    <property type="project" value="InterPro"/>
</dbReference>
<dbReference type="SMART" id="SM00175">
    <property type="entry name" value="RAB"/>
    <property type="match status" value="1"/>
</dbReference>
<keyword evidence="5" id="KW-1185">Reference proteome</keyword>
<evidence type="ECO:0000256" key="2">
    <source>
        <dbReference type="ARBA" id="ARBA00023134"/>
    </source>
</evidence>
<keyword evidence="2" id="KW-0342">GTP-binding</keyword>
<dbReference type="CDD" id="cd00154">
    <property type="entry name" value="Rab"/>
    <property type="match status" value="1"/>
</dbReference>
<gene>
    <name evidence="4" type="ORF">ACA1_206070</name>
</gene>
<dbReference type="GO" id="GO:0005525">
    <property type="term" value="F:GTP binding"/>
    <property type="evidence" value="ECO:0007669"/>
    <property type="project" value="UniProtKB-KW"/>
</dbReference>
<dbReference type="GeneID" id="14921325"/>
<dbReference type="Proteomes" id="UP000011083">
    <property type="component" value="Unassembled WGS sequence"/>
</dbReference>
<protein>
    <submittedName>
        <fullName evidence="4">Ras subfamily protein</fullName>
    </submittedName>
</protein>
<dbReference type="AlphaFoldDB" id="L8H6W0"/>
<keyword evidence="1" id="KW-0547">Nucleotide-binding</keyword>
<proteinExistence type="predicted"/>
<reference evidence="4 5" key="1">
    <citation type="journal article" date="2013" name="Genome Biol.">
        <title>Genome of Acanthamoeba castellanii highlights extensive lateral gene transfer and early evolution of tyrosine kinase signaling.</title>
        <authorList>
            <person name="Clarke M."/>
            <person name="Lohan A.J."/>
            <person name="Liu B."/>
            <person name="Lagkouvardos I."/>
            <person name="Roy S."/>
            <person name="Zafar N."/>
            <person name="Bertelli C."/>
            <person name="Schilde C."/>
            <person name="Kianianmomeni A."/>
            <person name="Burglin T.R."/>
            <person name="Frech C."/>
            <person name="Turcotte B."/>
            <person name="Kopec K.O."/>
            <person name="Synnott J.M."/>
            <person name="Choo C."/>
            <person name="Paponov I."/>
            <person name="Finkler A."/>
            <person name="Soon Heng Tan C."/>
            <person name="Hutchins A.P."/>
            <person name="Weinmeier T."/>
            <person name="Rattei T."/>
            <person name="Chu J.S."/>
            <person name="Gimenez G."/>
            <person name="Irimia M."/>
            <person name="Rigden D.J."/>
            <person name="Fitzpatrick D.A."/>
            <person name="Lorenzo-Morales J."/>
            <person name="Bateman A."/>
            <person name="Chiu C.H."/>
            <person name="Tang P."/>
            <person name="Hegemann P."/>
            <person name="Fromm H."/>
            <person name="Raoult D."/>
            <person name="Greub G."/>
            <person name="Miranda-Saavedra D."/>
            <person name="Chen N."/>
            <person name="Nash P."/>
            <person name="Ginger M.L."/>
            <person name="Horn M."/>
            <person name="Schaap P."/>
            <person name="Caler L."/>
            <person name="Loftus B."/>
        </authorList>
    </citation>
    <scope>NUCLEOTIDE SEQUENCE [LARGE SCALE GENOMIC DNA]</scope>
    <source>
        <strain evidence="4 5">Neff</strain>
    </source>
</reference>
<name>L8H6W0_ACACF</name>
<organism evidence="4 5">
    <name type="scientific">Acanthamoeba castellanii (strain ATCC 30010 / Neff)</name>
    <dbReference type="NCBI Taxonomy" id="1257118"/>
    <lineage>
        <taxon>Eukaryota</taxon>
        <taxon>Amoebozoa</taxon>
        <taxon>Discosea</taxon>
        <taxon>Longamoebia</taxon>
        <taxon>Centramoebida</taxon>
        <taxon>Acanthamoebidae</taxon>
        <taxon>Acanthamoeba</taxon>
    </lineage>
</organism>
<dbReference type="EMBL" id="KB007916">
    <property type="protein sequence ID" value="ELR20468.1"/>
    <property type="molecule type" value="Genomic_DNA"/>
</dbReference>
<dbReference type="OrthoDB" id="18798at2759"/>
<dbReference type="RefSeq" id="XP_004367493.1">
    <property type="nucleotide sequence ID" value="XM_004367436.1"/>
</dbReference>
<sequence length="252" mass="27702">MTPRREEGGWKVAYMKWLRAAITQKRPAALSPRRGEPERRSTPTNYDEQIKIVVLGLPGVGKVSILRRHKQSTSADSPAPATTTTTSSGWLDLDIRLSRTRFSSANLSFCQVTKGVLVVYDIADMPSFDATTVFLQDIRKYAPEDVSVVLVGNKTDLAPKNRVVTEQMGRRRAKEWGVLFCECSATANEGVDAFLLLVAAMQTSWQRPAGMATPDHVPSESLLAQLFPPPVIAGAEPSSTDAEAQQQWCVLQ</sequence>